<keyword evidence="2 5" id="KW-0540">Nuclease</keyword>
<dbReference type="GO" id="GO:0003676">
    <property type="term" value="F:nucleic acid binding"/>
    <property type="evidence" value="ECO:0007669"/>
    <property type="project" value="InterPro"/>
</dbReference>
<dbReference type="PANTHER" id="PTHR30008:SF0">
    <property type="entry name" value="EXODEOXYRIBONUCLEASE 7 LARGE SUBUNIT"/>
    <property type="match status" value="1"/>
</dbReference>
<dbReference type="Proteomes" id="UP000031408">
    <property type="component" value="Unassembled WGS sequence"/>
</dbReference>
<comment type="caution">
    <text evidence="8">The sequence shown here is derived from an EMBL/GenBank/DDBJ whole genome shotgun (WGS) entry which is preliminary data.</text>
</comment>
<evidence type="ECO:0000256" key="4">
    <source>
        <dbReference type="ARBA" id="ARBA00022839"/>
    </source>
</evidence>
<dbReference type="InterPro" id="IPR020579">
    <property type="entry name" value="Exonuc_VII_lsu_C"/>
</dbReference>
<evidence type="ECO:0000313" key="8">
    <source>
        <dbReference type="EMBL" id="KIC96302.1"/>
    </source>
</evidence>
<dbReference type="EMBL" id="JSVC01000001">
    <property type="protein sequence ID" value="KIC96302.1"/>
    <property type="molecule type" value="Genomic_DNA"/>
</dbReference>
<evidence type="ECO:0000256" key="1">
    <source>
        <dbReference type="ARBA" id="ARBA00022490"/>
    </source>
</evidence>
<dbReference type="RefSeq" id="WP_039136126.1">
    <property type="nucleotide sequence ID" value="NZ_JSVC01000001.1"/>
</dbReference>
<dbReference type="OrthoDB" id="9802795at2"/>
<dbReference type="NCBIfam" id="TIGR00237">
    <property type="entry name" value="xseA"/>
    <property type="match status" value="1"/>
</dbReference>
<feature type="domain" description="OB-fold nucleic acid binding" evidence="7">
    <location>
        <begin position="6"/>
        <end position="114"/>
    </location>
</feature>
<evidence type="ECO:0000313" key="9">
    <source>
        <dbReference type="Proteomes" id="UP000031408"/>
    </source>
</evidence>
<dbReference type="InterPro" id="IPR025824">
    <property type="entry name" value="OB-fold_nuc-bd_dom"/>
</dbReference>
<reference evidence="8 9" key="1">
    <citation type="submission" date="2014-11" db="EMBL/GenBank/DDBJ databases">
        <title>Genome sequence of Flavihumibacter solisilvae 3-3.</title>
        <authorList>
            <person name="Zhou G."/>
            <person name="Li M."/>
            <person name="Wang G."/>
        </authorList>
    </citation>
    <scope>NUCLEOTIDE SEQUENCE [LARGE SCALE GENOMIC DNA]</scope>
    <source>
        <strain evidence="8 9">3-3</strain>
    </source>
</reference>
<keyword evidence="9" id="KW-1185">Reference proteome</keyword>
<dbReference type="GO" id="GO:0009318">
    <property type="term" value="C:exodeoxyribonuclease VII complex"/>
    <property type="evidence" value="ECO:0007669"/>
    <property type="project" value="UniProtKB-UniRule"/>
</dbReference>
<comment type="similarity">
    <text evidence="5">Belongs to the XseA family.</text>
</comment>
<evidence type="ECO:0000256" key="5">
    <source>
        <dbReference type="RuleBase" id="RU004355"/>
    </source>
</evidence>
<sequence length="459" mass="51057">MAAPIRLSQLSLLIQDTLQNKFAFQRFLVIAEVANHSYYTQKGFHYFDLVEKDTGSGRSLLARIPAVAWSAGAQSIRAFEQATGQRFGNDIRVLVEVTVDFHPVYGLKLTLTAIDASFTLGAIELARQATIERLLTEGESWVWKLGDQLHSFNKDRRLPAAIRRIAVVSSANAAGLEDFIHSLENNVFGYKFSVTPYFTQVQGEANSAAFVQTLEQIRREAAAGEGYDLVAVIRGGGAGTDLLLFDVYELALSVASFPIPVITGIGHQKNETIADMVAHTALKTPTKAAELIVQHNRSFEEKLVSLRHNLVMYAQQILANSNRDLHGLRSGVLQQSANLVYRHRQTLEHYKRFILAYPPVMLANRKVQTGHLQNQLILTTKNLVRHRSTELAGMERLVRLASPESALQRGFALVKYNGKLVRGPEEIDVADEITVIMSRTYLSATVNEKKDYDGSPIDI</sequence>
<evidence type="ECO:0000259" key="6">
    <source>
        <dbReference type="Pfam" id="PF02601"/>
    </source>
</evidence>
<accession>A0A0C1L810</accession>
<dbReference type="GO" id="GO:0008855">
    <property type="term" value="F:exodeoxyribonuclease VII activity"/>
    <property type="evidence" value="ECO:0007669"/>
    <property type="project" value="UniProtKB-UniRule"/>
</dbReference>
<dbReference type="AlphaFoldDB" id="A0A0C1L810"/>
<keyword evidence="4 5" id="KW-0269">Exonuclease</keyword>
<dbReference type="Pfam" id="PF02601">
    <property type="entry name" value="Exonuc_VII_L"/>
    <property type="match status" value="1"/>
</dbReference>
<dbReference type="InterPro" id="IPR003753">
    <property type="entry name" value="Exonuc_VII_L"/>
</dbReference>
<protein>
    <recommendedName>
        <fullName evidence="5">Exodeoxyribonuclease 7 large subunit</fullName>
        <ecNumber evidence="5">3.1.11.6</ecNumber>
    </recommendedName>
</protein>
<keyword evidence="1" id="KW-0963">Cytoplasm</keyword>
<dbReference type="PANTHER" id="PTHR30008">
    <property type="entry name" value="EXODEOXYRIBONUCLEASE 7 LARGE SUBUNIT"/>
    <property type="match status" value="1"/>
</dbReference>
<keyword evidence="3 5" id="KW-0378">Hydrolase</keyword>
<evidence type="ECO:0000256" key="2">
    <source>
        <dbReference type="ARBA" id="ARBA00022722"/>
    </source>
</evidence>
<dbReference type="EC" id="3.1.11.6" evidence="5"/>
<feature type="domain" description="Exonuclease VII large subunit C-terminal" evidence="6">
    <location>
        <begin position="153"/>
        <end position="444"/>
    </location>
</feature>
<dbReference type="GO" id="GO:0006308">
    <property type="term" value="P:DNA catabolic process"/>
    <property type="evidence" value="ECO:0007669"/>
    <property type="project" value="UniProtKB-UniRule"/>
</dbReference>
<gene>
    <name evidence="8" type="ORF">OI18_00635</name>
</gene>
<dbReference type="STRING" id="1349421.OI18_00635"/>
<comment type="subcellular location">
    <subcellularLocation>
        <location evidence="5">Cytoplasm</location>
    </subcellularLocation>
</comment>
<evidence type="ECO:0000259" key="7">
    <source>
        <dbReference type="Pfam" id="PF13742"/>
    </source>
</evidence>
<comment type="catalytic activity">
    <reaction evidence="5">
        <text>Exonucleolytic cleavage in either 5'- to 3'- or 3'- to 5'-direction to yield nucleoside 5'-phosphates.</text>
        <dbReference type="EC" id="3.1.11.6"/>
    </reaction>
</comment>
<dbReference type="GO" id="GO:0005737">
    <property type="term" value="C:cytoplasm"/>
    <property type="evidence" value="ECO:0007669"/>
    <property type="project" value="UniProtKB-SubCell"/>
</dbReference>
<proteinExistence type="inferred from homology"/>
<organism evidence="8 9">
    <name type="scientific">Flavihumibacter solisilvae</name>
    <dbReference type="NCBI Taxonomy" id="1349421"/>
    <lineage>
        <taxon>Bacteria</taxon>
        <taxon>Pseudomonadati</taxon>
        <taxon>Bacteroidota</taxon>
        <taxon>Chitinophagia</taxon>
        <taxon>Chitinophagales</taxon>
        <taxon>Chitinophagaceae</taxon>
        <taxon>Flavihumibacter</taxon>
    </lineage>
</organism>
<dbReference type="Pfam" id="PF13742">
    <property type="entry name" value="tRNA_anti_2"/>
    <property type="match status" value="1"/>
</dbReference>
<name>A0A0C1L810_9BACT</name>
<evidence type="ECO:0000256" key="3">
    <source>
        <dbReference type="ARBA" id="ARBA00022801"/>
    </source>
</evidence>